<evidence type="ECO:0000259" key="1">
    <source>
        <dbReference type="Pfam" id="PF18885"/>
    </source>
</evidence>
<feature type="non-terminal residue" evidence="2">
    <location>
        <position position="1"/>
    </location>
</feature>
<evidence type="ECO:0000313" key="3">
    <source>
        <dbReference type="Proteomes" id="UP001218188"/>
    </source>
</evidence>
<comment type="caution">
    <text evidence="2">The sequence shown here is derived from an EMBL/GenBank/DDBJ whole genome shotgun (WGS) entry which is preliminary data.</text>
</comment>
<keyword evidence="3" id="KW-1185">Reference proteome</keyword>
<dbReference type="Proteomes" id="UP001218188">
    <property type="component" value="Unassembled WGS sequence"/>
</dbReference>
<dbReference type="EMBL" id="JARJCM010000279">
    <property type="protein sequence ID" value="KAJ7019938.1"/>
    <property type="molecule type" value="Genomic_DNA"/>
</dbReference>
<sequence>TPFIIEFSLVYDSILFGKIRSRNDPERQNSLFFAATVYPSQICGSVPLYGLYQSVATIHFYTINETTYDAMLAVTGGWADQGIAGYV</sequence>
<dbReference type="AlphaFoldDB" id="A0AAD6S3P4"/>
<reference evidence="2" key="1">
    <citation type="submission" date="2023-03" db="EMBL/GenBank/DDBJ databases">
        <title>Massive genome expansion in bonnet fungi (Mycena s.s.) driven by repeated elements and novel gene families across ecological guilds.</title>
        <authorList>
            <consortium name="Lawrence Berkeley National Laboratory"/>
            <person name="Harder C.B."/>
            <person name="Miyauchi S."/>
            <person name="Viragh M."/>
            <person name="Kuo A."/>
            <person name="Thoen E."/>
            <person name="Andreopoulos B."/>
            <person name="Lu D."/>
            <person name="Skrede I."/>
            <person name="Drula E."/>
            <person name="Henrissat B."/>
            <person name="Morin E."/>
            <person name="Kohler A."/>
            <person name="Barry K."/>
            <person name="LaButti K."/>
            <person name="Morin E."/>
            <person name="Salamov A."/>
            <person name="Lipzen A."/>
            <person name="Mereny Z."/>
            <person name="Hegedus B."/>
            <person name="Baldrian P."/>
            <person name="Stursova M."/>
            <person name="Weitz H."/>
            <person name="Taylor A."/>
            <person name="Grigoriev I.V."/>
            <person name="Nagy L.G."/>
            <person name="Martin F."/>
            <person name="Kauserud H."/>
        </authorList>
    </citation>
    <scope>NUCLEOTIDE SEQUENCE</scope>
    <source>
        <strain evidence="2">CBHHK200</strain>
    </source>
</reference>
<gene>
    <name evidence="2" type="ORF">C8F04DRAFT_904008</name>
</gene>
<dbReference type="InterPro" id="IPR043708">
    <property type="entry name" value="DUF5648"/>
</dbReference>
<feature type="domain" description="DUF5648" evidence="1">
    <location>
        <begin position="34"/>
        <end position="87"/>
    </location>
</feature>
<feature type="non-terminal residue" evidence="2">
    <location>
        <position position="87"/>
    </location>
</feature>
<dbReference type="Pfam" id="PF18885">
    <property type="entry name" value="DUF5648"/>
    <property type="match status" value="1"/>
</dbReference>
<organism evidence="2 3">
    <name type="scientific">Mycena alexandri</name>
    <dbReference type="NCBI Taxonomy" id="1745969"/>
    <lineage>
        <taxon>Eukaryota</taxon>
        <taxon>Fungi</taxon>
        <taxon>Dikarya</taxon>
        <taxon>Basidiomycota</taxon>
        <taxon>Agaricomycotina</taxon>
        <taxon>Agaricomycetes</taxon>
        <taxon>Agaricomycetidae</taxon>
        <taxon>Agaricales</taxon>
        <taxon>Marasmiineae</taxon>
        <taxon>Mycenaceae</taxon>
        <taxon>Mycena</taxon>
    </lineage>
</organism>
<proteinExistence type="predicted"/>
<protein>
    <recommendedName>
        <fullName evidence="1">DUF5648 domain-containing protein</fullName>
    </recommendedName>
</protein>
<evidence type="ECO:0000313" key="2">
    <source>
        <dbReference type="EMBL" id="KAJ7019938.1"/>
    </source>
</evidence>
<name>A0AAD6S3P4_9AGAR</name>
<accession>A0AAD6S3P4</accession>